<dbReference type="Gene3D" id="1.10.150.240">
    <property type="entry name" value="Putative phosphatase, domain 2"/>
    <property type="match status" value="1"/>
</dbReference>
<name>A0A9P6DXB8_9AGAM</name>
<dbReference type="NCBIfam" id="TIGR01509">
    <property type="entry name" value="HAD-SF-IA-v3"/>
    <property type="match status" value="1"/>
</dbReference>
<accession>A0A9P6DXB8</accession>
<dbReference type="Pfam" id="PF00702">
    <property type="entry name" value="Hydrolase"/>
    <property type="match status" value="1"/>
</dbReference>
<gene>
    <name evidence="1" type="ORF">BS47DRAFT_1372285</name>
</gene>
<reference evidence="1" key="1">
    <citation type="journal article" date="2020" name="Nat. Commun.">
        <title>Large-scale genome sequencing of mycorrhizal fungi provides insights into the early evolution of symbiotic traits.</title>
        <authorList>
            <person name="Miyauchi S."/>
            <person name="Kiss E."/>
            <person name="Kuo A."/>
            <person name="Drula E."/>
            <person name="Kohler A."/>
            <person name="Sanchez-Garcia M."/>
            <person name="Morin E."/>
            <person name="Andreopoulos B."/>
            <person name="Barry K.W."/>
            <person name="Bonito G."/>
            <person name="Buee M."/>
            <person name="Carver A."/>
            <person name="Chen C."/>
            <person name="Cichocki N."/>
            <person name="Clum A."/>
            <person name="Culley D."/>
            <person name="Crous P.W."/>
            <person name="Fauchery L."/>
            <person name="Girlanda M."/>
            <person name="Hayes R.D."/>
            <person name="Keri Z."/>
            <person name="LaButti K."/>
            <person name="Lipzen A."/>
            <person name="Lombard V."/>
            <person name="Magnuson J."/>
            <person name="Maillard F."/>
            <person name="Murat C."/>
            <person name="Nolan M."/>
            <person name="Ohm R.A."/>
            <person name="Pangilinan J."/>
            <person name="Pereira M.F."/>
            <person name="Perotto S."/>
            <person name="Peter M."/>
            <person name="Pfister S."/>
            <person name="Riley R."/>
            <person name="Sitrit Y."/>
            <person name="Stielow J.B."/>
            <person name="Szollosi G."/>
            <person name="Zifcakova L."/>
            <person name="Stursova M."/>
            <person name="Spatafora J.W."/>
            <person name="Tedersoo L."/>
            <person name="Vaario L.M."/>
            <person name="Yamada A."/>
            <person name="Yan M."/>
            <person name="Wang P."/>
            <person name="Xu J."/>
            <person name="Bruns T."/>
            <person name="Baldrian P."/>
            <person name="Vilgalys R."/>
            <person name="Dunand C."/>
            <person name="Henrissat B."/>
            <person name="Grigoriev I.V."/>
            <person name="Hibbett D."/>
            <person name="Nagy L.G."/>
            <person name="Martin F.M."/>
        </authorList>
    </citation>
    <scope>NUCLEOTIDE SEQUENCE</scope>
    <source>
        <strain evidence="1">UP504</strain>
    </source>
</reference>
<dbReference type="InterPro" id="IPR023198">
    <property type="entry name" value="PGP-like_dom2"/>
</dbReference>
<dbReference type="InterPro" id="IPR051806">
    <property type="entry name" value="HAD-like_SPP"/>
</dbReference>
<dbReference type="InterPro" id="IPR006439">
    <property type="entry name" value="HAD-SF_hydro_IA"/>
</dbReference>
<sequence>MVSFFVDAVLFDMDGTLVDSTPGVIKAWTSFAADEKYEHLQLDSLISATHGVRLVESLHRWFNITDPDELQAESKRFEEEVIAGGPVILPGVELLLQQLADLPNAGVDPKWTIPAPDPYLEGAKRCNADPTRTLVVEDAPSGIRSGRAAGAKTLAVLTSHTEEEMLASGVEPDYIVRDLSHVSVRWAGGKIQITISS</sequence>
<dbReference type="InterPro" id="IPR023214">
    <property type="entry name" value="HAD_sf"/>
</dbReference>
<dbReference type="GO" id="GO:0050308">
    <property type="term" value="F:sugar-phosphatase activity"/>
    <property type="evidence" value="ECO:0007669"/>
    <property type="project" value="TreeGrafter"/>
</dbReference>
<evidence type="ECO:0000313" key="1">
    <source>
        <dbReference type="EMBL" id="KAF9514448.1"/>
    </source>
</evidence>
<dbReference type="PANTHER" id="PTHR43481">
    <property type="entry name" value="FRUCTOSE-1-PHOSPHATE PHOSPHATASE"/>
    <property type="match status" value="1"/>
</dbReference>
<dbReference type="AlphaFoldDB" id="A0A9P6DXB8"/>
<keyword evidence="2" id="KW-1185">Reference proteome</keyword>
<comment type="caution">
    <text evidence="1">The sequence shown here is derived from an EMBL/GenBank/DDBJ whole genome shotgun (WGS) entry which is preliminary data.</text>
</comment>
<proteinExistence type="predicted"/>
<dbReference type="FunFam" id="3.40.50.1000:FF:000162">
    <property type="entry name" value="HAD-like protein"/>
    <property type="match status" value="1"/>
</dbReference>
<organism evidence="1 2">
    <name type="scientific">Hydnum rufescens UP504</name>
    <dbReference type="NCBI Taxonomy" id="1448309"/>
    <lineage>
        <taxon>Eukaryota</taxon>
        <taxon>Fungi</taxon>
        <taxon>Dikarya</taxon>
        <taxon>Basidiomycota</taxon>
        <taxon>Agaricomycotina</taxon>
        <taxon>Agaricomycetes</taxon>
        <taxon>Cantharellales</taxon>
        <taxon>Hydnaceae</taxon>
        <taxon>Hydnum</taxon>
    </lineage>
</organism>
<dbReference type="PANTHER" id="PTHR43481:SF4">
    <property type="entry name" value="GLYCEROL-1-PHOSPHATE PHOSPHOHYDROLASE 1-RELATED"/>
    <property type="match status" value="1"/>
</dbReference>
<dbReference type="Gene3D" id="3.40.50.1000">
    <property type="entry name" value="HAD superfamily/HAD-like"/>
    <property type="match status" value="2"/>
</dbReference>
<dbReference type="OrthoDB" id="40579at2759"/>
<protein>
    <submittedName>
        <fullName evidence="1">Uncharacterized protein</fullName>
    </submittedName>
</protein>
<dbReference type="Proteomes" id="UP000886523">
    <property type="component" value="Unassembled WGS sequence"/>
</dbReference>
<dbReference type="InterPro" id="IPR036412">
    <property type="entry name" value="HAD-like_sf"/>
</dbReference>
<dbReference type="EMBL" id="MU128960">
    <property type="protein sequence ID" value="KAF9514448.1"/>
    <property type="molecule type" value="Genomic_DNA"/>
</dbReference>
<dbReference type="Pfam" id="PF13242">
    <property type="entry name" value="Hydrolase_like"/>
    <property type="match status" value="1"/>
</dbReference>
<dbReference type="SUPFAM" id="SSF56784">
    <property type="entry name" value="HAD-like"/>
    <property type="match status" value="1"/>
</dbReference>
<evidence type="ECO:0000313" key="2">
    <source>
        <dbReference type="Proteomes" id="UP000886523"/>
    </source>
</evidence>